<sequence>MSRSTMESAETGTTISGAGSVTLKADRDITARAATLSAGDMLTLDAGRDLTLYAGQNRISAETRHATKSGMNHYSLDATSQQTSLARTTLSATDIRLHSGNDTLLAAIEANASTLDIQASGKLIFATRPPSTRPADRKPRAMRPSSPRQAKATWTRHPTARTTSPCTAPLQAGDPSVSRSSANVACYIPT</sequence>
<protein>
    <submittedName>
        <fullName evidence="2">Uncharacterized protein</fullName>
    </submittedName>
</protein>
<dbReference type="GO" id="GO:0003824">
    <property type="term" value="F:catalytic activity"/>
    <property type="evidence" value="ECO:0007669"/>
    <property type="project" value="UniProtKB-ARBA"/>
</dbReference>
<reference evidence="2 3" key="1">
    <citation type="journal article" date="2019" name="Environ. Microbiol.">
        <title>Species interactions and distinct microbial communities in high Arctic permafrost affected cryosols are associated with the CH4 and CO2 gas fluxes.</title>
        <authorList>
            <person name="Altshuler I."/>
            <person name="Hamel J."/>
            <person name="Turney S."/>
            <person name="Magnuson E."/>
            <person name="Levesque R."/>
            <person name="Greer C."/>
            <person name="Whyte L.G."/>
        </authorList>
    </citation>
    <scope>NUCLEOTIDE SEQUENCE [LARGE SCALE GENOMIC DNA]</scope>
    <source>
        <strain evidence="2 3">S06.C</strain>
    </source>
</reference>
<dbReference type="AlphaFoldDB" id="A0A502E0G1"/>
<gene>
    <name evidence="2" type="ORF">EAH82_05185</name>
</gene>
<evidence type="ECO:0000256" key="1">
    <source>
        <dbReference type="SAM" id="MobiDB-lite"/>
    </source>
</evidence>
<name>A0A502E0G1_9BURK</name>
<dbReference type="RefSeq" id="WP_140839202.1">
    <property type="nucleotide sequence ID" value="NZ_RCZI01000001.1"/>
</dbReference>
<evidence type="ECO:0000313" key="2">
    <source>
        <dbReference type="EMBL" id="TPG30844.1"/>
    </source>
</evidence>
<organism evidence="2 3">
    <name type="scientific">Variovorax guangxiensis</name>
    <dbReference type="NCBI Taxonomy" id="1775474"/>
    <lineage>
        <taxon>Bacteria</taxon>
        <taxon>Pseudomonadati</taxon>
        <taxon>Pseudomonadota</taxon>
        <taxon>Betaproteobacteria</taxon>
        <taxon>Burkholderiales</taxon>
        <taxon>Comamonadaceae</taxon>
        <taxon>Variovorax</taxon>
    </lineage>
</organism>
<dbReference type="EMBL" id="RCZI01000001">
    <property type="protein sequence ID" value="TPG30844.1"/>
    <property type="molecule type" value="Genomic_DNA"/>
</dbReference>
<proteinExistence type="predicted"/>
<dbReference type="Pfam" id="PF13332">
    <property type="entry name" value="Fil_haemagg_2"/>
    <property type="match status" value="1"/>
</dbReference>
<dbReference type="InterPro" id="IPR025157">
    <property type="entry name" value="Hemagglutinin_rpt"/>
</dbReference>
<dbReference type="Proteomes" id="UP000319212">
    <property type="component" value="Unassembled WGS sequence"/>
</dbReference>
<evidence type="ECO:0000313" key="3">
    <source>
        <dbReference type="Proteomes" id="UP000319212"/>
    </source>
</evidence>
<accession>A0A502E0G1</accession>
<comment type="caution">
    <text evidence="2">The sequence shown here is derived from an EMBL/GenBank/DDBJ whole genome shotgun (WGS) entry which is preliminary data.</text>
</comment>
<feature type="region of interest" description="Disordered" evidence="1">
    <location>
        <begin position="127"/>
        <end position="181"/>
    </location>
</feature>